<keyword evidence="4" id="KW-1185">Reference proteome</keyword>
<dbReference type="Proteomes" id="UP000275846">
    <property type="component" value="Unassembled WGS sequence"/>
</dbReference>
<sequence>MTFSRAHSVLSLSLFLPSLPPLTIVFKASRLQTVSRVSPGSLHVKHSSPSSALPSPPAPPPIRTTYGPMARGTSEPTCPTILRRISSNTKSDTQCLLLQRHIALEAVQCVKRANRRCVGIAMISAVMDTHVKEKAHGVVAPSQLHLPQHCVDAKDSGPLLNFRVRDPVLPSQLRYFAEAAVIEVIQLPDLVRLDVPGLRSMNTVTIPHGGFQSAKDLTDFGDTLRDLIVDSRVAWHVESTVFRKEQDMDCGRIDTCWGLHTPNFEKDLRGWLFRDAVSRSSTESLPPTPLALMTWSLQSLSSDASVSKAELGTTDRSGFGHATNIGLKAVEDHASCSAVPSEATFREQLLFWVALETIKKNASDDLPGDVEQRAATGKGVTRSSWFHLRAHQGSMVVANPSCPNRPMTLKVDSRMASLLPHTMDVTAASPDVCSSGCQLLPALFFR</sequence>
<name>A0A183SNN8_SCHSO</name>
<evidence type="ECO:0000313" key="3">
    <source>
        <dbReference type="EMBL" id="VDL92221.1"/>
    </source>
</evidence>
<proteinExistence type="predicted"/>
<feature type="region of interest" description="Disordered" evidence="1">
    <location>
        <begin position="40"/>
        <end position="61"/>
    </location>
</feature>
<evidence type="ECO:0000256" key="2">
    <source>
        <dbReference type="SAM" id="SignalP"/>
    </source>
</evidence>
<dbReference type="AlphaFoldDB" id="A0A183SNN8"/>
<dbReference type="EMBL" id="UYSU01033427">
    <property type="protein sequence ID" value="VDL92221.1"/>
    <property type="molecule type" value="Genomic_DNA"/>
</dbReference>
<feature type="signal peptide" evidence="2">
    <location>
        <begin position="1"/>
        <end position="25"/>
    </location>
</feature>
<feature type="chain" id="PRO_5043141232" evidence="2">
    <location>
        <begin position="26"/>
        <end position="446"/>
    </location>
</feature>
<reference evidence="5" key="1">
    <citation type="submission" date="2016-06" db="UniProtKB">
        <authorList>
            <consortium name="WormBaseParasite"/>
        </authorList>
    </citation>
    <scope>IDENTIFICATION</scope>
</reference>
<organism evidence="5">
    <name type="scientific">Schistocephalus solidus</name>
    <name type="common">Tapeworm</name>
    <dbReference type="NCBI Taxonomy" id="70667"/>
    <lineage>
        <taxon>Eukaryota</taxon>
        <taxon>Metazoa</taxon>
        <taxon>Spiralia</taxon>
        <taxon>Lophotrochozoa</taxon>
        <taxon>Platyhelminthes</taxon>
        <taxon>Cestoda</taxon>
        <taxon>Eucestoda</taxon>
        <taxon>Diphyllobothriidea</taxon>
        <taxon>Diphyllobothriidae</taxon>
        <taxon>Schistocephalus</taxon>
    </lineage>
</organism>
<evidence type="ECO:0000313" key="5">
    <source>
        <dbReference type="WBParaSite" id="SSLN_0000602301-mRNA-1"/>
    </source>
</evidence>
<evidence type="ECO:0000256" key="1">
    <source>
        <dbReference type="SAM" id="MobiDB-lite"/>
    </source>
</evidence>
<evidence type="ECO:0000313" key="4">
    <source>
        <dbReference type="Proteomes" id="UP000275846"/>
    </source>
</evidence>
<keyword evidence="2" id="KW-0732">Signal</keyword>
<protein>
    <submittedName>
        <fullName evidence="5">Fmp27_GFWDK domain-containing protein</fullName>
    </submittedName>
</protein>
<reference evidence="3 4" key="2">
    <citation type="submission" date="2018-11" db="EMBL/GenBank/DDBJ databases">
        <authorList>
            <consortium name="Pathogen Informatics"/>
        </authorList>
    </citation>
    <scope>NUCLEOTIDE SEQUENCE [LARGE SCALE GENOMIC DNA]</scope>
    <source>
        <strain evidence="3 4">NST_G2</strain>
    </source>
</reference>
<dbReference type="WBParaSite" id="SSLN_0000602301-mRNA-1">
    <property type="protein sequence ID" value="SSLN_0000602301-mRNA-1"/>
    <property type="gene ID" value="SSLN_0000602301"/>
</dbReference>
<gene>
    <name evidence="3" type="ORF">SSLN_LOCUS5836</name>
</gene>
<accession>A0A183SNN8</accession>